<protein>
    <submittedName>
        <fullName evidence="1">Uncharacterized protein</fullName>
    </submittedName>
</protein>
<organism evidence="1 2">
    <name type="scientific">Catenaria anguillulae PL171</name>
    <dbReference type="NCBI Taxonomy" id="765915"/>
    <lineage>
        <taxon>Eukaryota</taxon>
        <taxon>Fungi</taxon>
        <taxon>Fungi incertae sedis</taxon>
        <taxon>Blastocladiomycota</taxon>
        <taxon>Blastocladiomycetes</taxon>
        <taxon>Blastocladiales</taxon>
        <taxon>Catenariaceae</taxon>
        <taxon>Catenaria</taxon>
    </lineage>
</organism>
<proteinExistence type="predicted"/>
<name>A0A1Y2HIR5_9FUNG</name>
<evidence type="ECO:0000313" key="1">
    <source>
        <dbReference type="EMBL" id="ORZ32962.1"/>
    </source>
</evidence>
<comment type="caution">
    <text evidence="1">The sequence shown here is derived from an EMBL/GenBank/DDBJ whole genome shotgun (WGS) entry which is preliminary data.</text>
</comment>
<gene>
    <name evidence="1" type="ORF">BCR44DRAFT_168778</name>
</gene>
<dbReference type="Proteomes" id="UP000193411">
    <property type="component" value="Unassembled WGS sequence"/>
</dbReference>
<keyword evidence="2" id="KW-1185">Reference proteome</keyword>
<dbReference type="EMBL" id="MCFL01000040">
    <property type="protein sequence ID" value="ORZ32962.1"/>
    <property type="molecule type" value="Genomic_DNA"/>
</dbReference>
<reference evidence="1 2" key="1">
    <citation type="submission" date="2016-07" db="EMBL/GenBank/DDBJ databases">
        <title>Pervasive Adenine N6-methylation of Active Genes in Fungi.</title>
        <authorList>
            <consortium name="DOE Joint Genome Institute"/>
            <person name="Mondo S.J."/>
            <person name="Dannebaum R.O."/>
            <person name="Kuo R.C."/>
            <person name="Labutti K."/>
            <person name="Haridas S."/>
            <person name="Kuo A."/>
            <person name="Salamov A."/>
            <person name="Ahrendt S.R."/>
            <person name="Lipzen A."/>
            <person name="Sullivan W."/>
            <person name="Andreopoulos W.B."/>
            <person name="Clum A."/>
            <person name="Lindquist E."/>
            <person name="Daum C."/>
            <person name="Ramamoorthy G.K."/>
            <person name="Gryganskyi A."/>
            <person name="Culley D."/>
            <person name="Magnuson J.K."/>
            <person name="James T.Y."/>
            <person name="O'Malley M.A."/>
            <person name="Stajich J.E."/>
            <person name="Spatafora J.W."/>
            <person name="Visel A."/>
            <person name="Grigoriev I.V."/>
        </authorList>
    </citation>
    <scope>NUCLEOTIDE SEQUENCE [LARGE SCALE GENOMIC DNA]</scope>
    <source>
        <strain evidence="1 2">PL171</strain>
    </source>
</reference>
<dbReference type="AlphaFoldDB" id="A0A1Y2HIR5"/>
<accession>A0A1Y2HIR5</accession>
<evidence type="ECO:0000313" key="2">
    <source>
        <dbReference type="Proteomes" id="UP000193411"/>
    </source>
</evidence>
<sequence>MDLARSPWYDLFASRRSALTADSSSWARSSLSRVWASAVSKFWTCCCNWCTCCCAADSRGWASCWALAALVWLRRSFWMRLATARAENSMTLVTPEAVSVDAKALAPS</sequence>